<dbReference type="GO" id="GO:0042578">
    <property type="term" value="F:phosphoric ester hydrolase activity"/>
    <property type="evidence" value="ECO:0007669"/>
    <property type="project" value="UniProtKB-ARBA"/>
</dbReference>
<dbReference type="PANTHER" id="PTHR31956:SF1">
    <property type="entry name" value="NON-SPECIFIC PHOSPHOLIPASE C1"/>
    <property type="match status" value="1"/>
</dbReference>
<dbReference type="Pfam" id="PF04185">
    <property type="entry name" value="Phosphoesterase"/>
    <property type="match status" value="1"/>
</dbReference>
<keyword evidence="3" id="KW-1185">Reference proteome</keyword>
<dbReference type="OrthoDB" id="9770871at2"/>
<evidence type="ECO:0000313" key="3">
    <source>
        <dbReference type="Proteomes" id="UP000439780"/>
    </source>
</evidence>
<sequence length="720" mass="78184">MSSTYRLDKGGRVAKQTFAQQALAALSSGAVIFSAFPAAPLLAQERTPPMVTSQPPTHDPAVAPMFRDPAKGPKLSREQLVKLLRKKVKYVFVIFNENESFDHEYGTFPGANGLYANPKGPRDPAHTPGFFQFYTDTSTGKKVMVHPFRLGPQQNASVMDSVDHSHTALAKKLDVVDGIPRMDGFAQAEFSGKSGPAKSASQIARGRQYAHLVMSYIDCDTIPFFWRYANRFTLFDNIFATEDTPSTPNAIAMLAGQAGETQWVKHGAAGHSGEMAGTIEGKDFTGTGTTQGVPVVNDPNPYWGSQFDHSAAPREPTSPKEYYGKNHGGDTHNVSTNLTFATVPLSAMGSDIKEKLAGDRDPAMNQADIQQDIPAIAGSGHRAVEWRWYQNGYGHEPTDPPGETTHANFVAHHEGPQYFGYLADNDTQRTSLRGEGDFFADLAAGKLPKQGGIIYIRGGFGNLQHMDVPIHNGDFPAHLTESDIKAINDAKSGDDDHPGYSDHQITEAMNARVINAIASHPDIWKHSAIIITYDESDGFYDHVPPRILSYGPDGLPLSRGVRVPLLVISPYSRVHTVSHAEGDHNAVIETIEDVFGLQPLTSLPDEKASLEKGDSPEFNRFGPPGFHQKHLGPRDINSPITDSLLSAFDPARLNGTAPILPGSYAMIPEQVVDHLPHYGGQGCKAIGMTPEDLMQGIVTHVPAGFNTLPSTLPQYNQGLK</sequence>
<proteinExistence type="predicted"/>
<gene>
    <name evidence="2" type="ORF">GRI58_02095</name>
</gene>
<evidence type="ECO:0000313" key="2">
    <source>
        <dbReference type="EMBL" id="MXP27612.1"/>
    </source>
</evidence>
<name>A0A845AB16_9SPHN</name>
<organism evidence="2 3">
    <name type="scientific">Qipengyuania algicida</name>
    <dbReference type="NCBI Taxonomy" id="1836209"/>
    <lineage>
        <taxon>Bacteria</taxon>
        <taxon>Pseudomonadati</taxon>
        <taxon>Pseudomonadota</taxon>
        <taxon>Alphaproteobacteria</taxon>
        <taxon>Sphingomonadales</taxon>
        <taxon>Erythrobacteraceae</taxon>
        <taxon>Qipengyuania</taxon>
    </lineage>
</organism>
<dbReference type="RefSeq" id="WP_160751885.1">
    <property type="nucleotide sequence ID" value="NZ_WTYA01000001.1"/>
</dbReference>
<comment type="caution">
    <text evidence="2">The sequence shown here is derived from an EMBL/GenBank/DDBJ whole genome shotgun (WGS) entry which is preliminary data.</text>
</comment>
<dbReference type="InterPro" id="IPR007312">
    <property type="entry name" value="Phosphoesterase"/>
</dbReference>
<dbReference type="Gene3D" id="3.40.720.10">
    <property type="entry name" value="Alkaline Phosphatase, subunit A"/>
    <property type="match status" value="2"/>
</dbReference>
<evidence type="ECO:0000256" key="1">
    <source>
        <dbReference type="ARBA" id="ARBA00022801"/>
    </source>
</evidence>
<accession>A0A845AB16</accession>
<dbReference type="InterPro" id="IPR017850">
    <property type="entry name" value="Alkaline_phosphatase_core_sf"/>
</dbReference>
<dbReference type="EMBL" id="WTYA01000001">
    <property type="protein sequence ID" value="MXP27612.1"/>
    <property type="molecule type" value="Genomic_DNA"/>
</dbReference>
<keyword evidence="1" id="KW-0378">Hydrolase</keyword>
<dbReference type="Proteomes" id="UP000439780">
    <property type="component" value="Unassembled WGS sequence"/>
</dbReference>
<dbReference type="PANTHER" id="PTHR31956">
    <property type="entry name" value="NON-SPECIFIC PHOSPHOLIPASE C4-RELATED"/>
    <property type="match status" value="1"/>
</dbReference>
<protein>
    <submittedName>
        <fullName evidence="2">Phosphoesterase</fullName>
    </submittedName>
</protein>
<reference evidence="2 3" key="1">
    <citation type="submission" date="2019-12" db="EMBL/GenBank/DDBJ databases">
        <title>Genomic-based taxomic classification of the family Erythrobacteraceae.</title>
        <authorList>
            <person name="Xu L."/>
        </authorList>
    </citation>
    <scope>NUCLEOTIDE SEQUENCE [LARGE SCALE GENOMIC DNA]</scope>
    <source>
        <strain evidence="2 3">KEMB 9005-328</strain>
    </source>
</reference>
<dbReference type="AlphaFoldDB" id="A0A845AB16"/>